<accession>A0ABS8YTJ1</accession>
<organism evidence="2 3">
    <name type="scientific">Rhodobacter flavimaris</name>
    <dbReference type="NCBI Taxonomy" id="2907145"/>
    <lineage>
        <taxon>Bacteria</taxon>
        <taxon>Pseudomonadati</taxon>
        <taxon>Pseudomonadota</taxon>
        <taxon>Alphaproteobacteria</taxon>
        <taxon>Rhodobacterales</taxon>
        <taxon>Rhodobacter group</taxon>
        <taxon>Rhodobacter</taxon>
    </lineage>
</organism>
<evidence type="ECO:0000313" key="2">
    <source>
        <dbReference type="EMBL" id="MCE5973177.1"/>
    </source>
</evidence>
<protein>
    <recommendedName>
        <fullName evidence="4">LPS export ABC transporter periplasmic protein LptC</fullName>
    </recommendedName>
</protein>
<sequence length="199" mass="20885">MRYDNSHSLIVAWAKIALPLAALTLLSTLFLFSDKVDPQLAQFYAKVDVAELAREQRMTSPTYAGMTEDGAALTVRASAARPDPNGGSGASAEGLVAKVETREGLVTDLTASAGLLDPGGAGIQLSDGVSVQTSTGYRMATPIVQIATDRSRLEAPQPVMADGPFGSINADSMLMTTNAAGSQDLIFNGHVKLIYQPQE</sequence>
<feature type="transmembrane region" description="Helical" evidence="1">
    <location>
        <begin position="12"/>
        <end position="32"/>
    </location>
</feature>
<gene>
    <name evidence="2" type="ORF">LZA78_06780</name>
</gene>
<proteinExistence type="predicted"/>
<keyword evidence="3" id="KW-1185">Reference proteome</keyword>
<name>A0ABS8YTJ1_9RHOB</name>
<keyword evidence="1" id="KW-1133">Transmembrane helix</keyword>
<evidence type="ECO:0008006" key="4">
    <source>
        <dbReference type="Google" id="ProtNLM"/>
    </source>
</evidence>
<comment type="caution">
    <text evidence="2">The sequence shown here is derived from an EMBL/GenBank/DDBJ whole genome shotgun (WGS) entry which is preliminary data.</text>
</comment>
<evidence type="ECO:0000313" key="3">
    <source>
        <dbReference type="Proteomes" id="UP001521181"/>
    </source>
</evidence>
<evidence type="ECO:0000256" key="1">
    <source>
        <dbReference type="SAM" id="Phobius"/>
    </source>
</evidence>
<keyword evidence="1" id="KW-0812">Transmembrane</keyword>
<dbReference type="RefSeq" id="WP_233676181.1">
    <property type="nucleotide sequence ID" value="NZ_JAJUOS010000004.1"/>
</dbReference>
<dbReference type="EMBL" id="JAJUOS010000004">
    <property type="protein sequence ID" value="MCE5973177.1"/>
    <property type="molecule type" value="Genomic_DNA"/>
</dbReference>
<dbReference type="Proteomes" id="UP001521181">
    <property type="component" value="Unassembled WGS sequence"/>
</dbReference>
<keyword evidence="1" id="KW-0472">Membrane</keyword>
<reference evidence="2 3" key="1">
    <citation type="submission" date="2021-12" db="EMBL/GenBank/DDBJ databases">
        <title>Sinirhodobacter sp. WL0062 is a bacterium isolated from seawater.</title>
        <authorList>
            <person name="Wang L."/>
            <person name="He W."/>
            <person name="Zhang D.-F."/>
        </authorList>
    </citation>
    <scope>NUCLEOTIDE SEQUENCE [LARGE SCALE GENOMIC DNA]</scope>
    <source>
        <strain evidence="2 3">WL0062</strain>
    </source>
</reference>